<evidence type="ECO:0000313" key="2">
    <source>
        <dbReference type="Proteomes" id="UP001165667"/>
    </source>
</evidence>
<comment type="caution">
    <text evidence="1">The sequence shown here is derived from an EMBL/GenBank/DDBJ whole genome shotgun (WGS) entry which is preliminary data.</text>
</comment>
<dbReference type="RefSeq" id="WP_282588884.1">
    <property type="nucleotide sequence ID" value="NZ_JAMOIM010000052.1"/>
</dbReference>
<dbReference type="EMBL" id="JAMOIM010000052">
    <property type="protein sequence ID" value="MCW6512509.1"/>
    <property type="molecule type" value="Genomic_DNA"/>
</dbReference>
<proteinExistence type="predicted"/>
<organism evidence="1 2">
    <name type="scientific">Lichenifustis flavocetrariae</name>
    <dbReference type="NCBI Taxonomy" id="2949735"/>
    <lineage>
        <taxon>Bacteria</taxon>
        <taxon>Pseudomonadati</taxon>
        <taxon>Pseudomonadota</taxon>
        <taxon>Alphaproteobacteria</taxon>
        <taxon>Hyphomicrobiales</taxon>
        <taxon>Lichenihabitantaceae</taxon>
        <taxon>Lichenifustis</taxon>
    </lineage>
</organism>
<sequence length="172" mass="19565">MGTLSWTNSITGATTATMGFEANLAEDHGRLRLHYVTTRRTGETHTSDYWINIVATPQPFGGWRWWFVCPRTGNRVAHLHLPAGATIFASREAYRLGYRLQRESPRDRALTRAFRLRERLDGQGGIGDPIFKPKGMHQATYDRHMTRIEAAESRCNAHLLLAVRKLSPGFKM</sequence>
<name>A0AA41Z1K1_9HYPH</name>
<reference evidence="1" key="1">
    <citation type="submission" date="2022-05" db="EMBL/GenBank/DDBJ databases">
        <authorList>
            <person name="Pankratov T."/>
        </authorList>
    </citation>
    <scope>NUCLEOTIDE SEQUENCE</scope>
    <source>
        <strain evidence="1">BP6-180914</strain>
    </source>
</reference>
<gene>
    <name evidence="1" type="ORF">M8523_31855</name>
</gene>
<dbReference type="AlphaFoldDB" id="A0AA41Z1K1"/>
<keyword evidence="2" id="KW-1185">Reference proteome</keyword>
<protein>
    <submittedName>
        <fullName evidence="1">Uncharacterized protein</fullName>
    </submittedName>
</protein>
<dbReference type="Proteomes" id="UP001165667">
    <property type="component" value="Unassembled WGS sequence"/>
</dbReference>
<accession>A0AA41Z1K1</accession>
<evidence type="ECO:0000313" key="1">
    <source>
        <dbReference type="EMBL" id="MCW6512509.1"/>
    </source>
</evidence>